<feature type="domain" description="Rab-GAP TBC" evidence="2">
    <location>
        <begin position="236"/>
        <end position="424"/>
    </location>
</feature>
<dbReference type="PANTHER" id="PTHR47219:SF20">
    <property type="entry name" value="TBC1 DOMAIN FAMILY MEMBER 2B"/>
    <property type="match status" value="1"/>
</dbReference>
<dbReference type="SUPFAM" id="SSF47923">
    <property type="entry name" value="Ypt/Rab-GAP domain of gyp1p"/>
    <property type="match status" value="2"/>
</dbReference>
<dbReference type="OrthoDB" id="17687at2759"/>
<proteinExistence type="predicted"/>
<gene>
    <name evidence="3" type="ORF">OGAPHI_002493</name>
</gene>
<dbReference type="AlphaFoldDB" id="A0A9P8PAL7"/>
<dbReference type="RefSeq" id="XP_046063152.1">
    <property type="nucleotide sequence ID" value="XM_046203368.1"/>
</dbReference>
<dbReference type="InterPro" id="IPR004182">
    <property type="entry name" value="GRAM"/>
</dbReference>
<dbReference type="InterPro" id="IPR035969">
    <property type="entry name" value="Rab-GAP_TBC_sf"/>
</dbReference>
<evidence type="ECO:0000256" key="1">
    <source>
        <dbReference type="ARBA" id="ARBA00022468"/>
    </source>
</evidence>
<keyword evidence="1" id="KW-0343">GTPase activation</keyword>
<keyword evidence="4" id="KW-1185">Reference proteome</keyword>
<dbReference type="FunFam" id="1.10.8.270:FF:000015">
    <property type="entry name" value="GTPase activating protein (Gyp2)"/>
    <property type="match status" value="1"/>
</dbReference>
<dbReference type="Pfam" id="PF02893">
    <property type="entry name" value="GRAM"/>
    <property type="match status" value="1"/>
</dbReference>
<evidence type="ECO:0000259" key="2">
    <source>
        <dbReference type="PROSITE" id="PS50086"/>
    </source>
</evidence>
<accession>A0A9P8PAL7</accession>
<organism evidence="3 4">
    <name type="scientific">Ogataea philodendri</name>
    <dbReference type="NCBI Taxonomy" id="1378263"/>
    <lineage>
        <taxon>Eukaryota</taxon>
        <taxon>Fungi</taxon>
        <taxon>Dikarya</taxon>
        <taxon>Ascomycota</taxon>
        <taxon>Saccharomycotina</taxon>
        <taxon>Pichiomycetes</taxon>
        <taxon>Pichiales</taxon>
        <taxon>Pichiaceae</taxon>
        <taxon>Ogataea</taxon>
    </lineage>
</organism>
<dbReference type="GO" id="GO:0031267">
    <property type="term" value="F:small GTPase binding"/>
    <property type="evidence" value="ECO:0007669"/>
    <property type="project" value="TreeGrafter"/>
</dbReference>
<protein>
    <recommendedName>
        <fullName evidence="2">Rab-GAP TBC domain-containing protein</fullName>
    </recommendedName>
</protein>
<dbReference type="InterPro" id="IPR000195">
    <property type="entry name" value="Rab-GAP-TBC_dom"/>
</dbReference>
<comment type="caution">
    <text evidence="3">The sequence shown here is derived from an EMBL/GenBank/DDBJ whole genome shotgun (WGS) entry which is preliminary data.</text>
</comment>
<dbReference type="Gene3D" id="1.10.8.270">
    <property type="entry name" value="putative rabgap domain of human tbc1 domain family member 14 like domains"/>
    <property type="match status" value="1"/>
</dbReference>
<dbReference type="SUPFAM" id="SSF47473">
    <property type="entry name" value="EF-hand"/>
    <property type="match status" value="1"/>
</dbReference>
<dbReference type="PROSITE" id="PS50086">
    <property type="entry name" value="TBC_RABGAP"/>
    <property type="match status" value="1"/>
</dbReference>
<reference evidence="3" key="1">
    <citation type="journal article" date="2021" name="Open Biol.">
        <title>Shared evolutionary footprints suggest mitochondrial oxidative damage underlies multiple complex I losses in fungi.</title>
        <authorList>
            <person name="Schikora-Tamarit M.A."/>
            <person name="Marcet-Houben M."/>
            <person name="Nosek J."/>
            <person name="Gabaldon T."/>
        </authorList>
    </citation>
    <scope>NUCLEOTIDE SEQUENCE</scope>
    <source>
        <strain evidence="3">CBS6075</strain>
    </source>
</reference>
<dbReference type="Proteomes" id="UP000769157">
    <property type="component" value="Unassembled WGS sequence"/>
</dbReference>
<dbReference type="GeneID" id="70234460"/>
<evidence type="ECO:0000313" key="4">
    <source>
        <dbReference type="Proteomes" id="UP000769157"/>
    </source>
</evidence>
<evidence type="ECO:0000313" key="3">
    <source>
        <dbReference type="EMBL" id="KAH3668738.1"/>
    </source>
</evidence>
<dbReference type="SMART" id="SM00164">
    <property type="entry name" value="TBC"/>
    <property type="match status" value="1"/>
</dbReference>
<sequence>MDFFKDIVSKTQTILDSTGSSRRPSKDELLCVEFRLPDGERIVDEASVELVLSPRVVNGHQSADTSAVTFSGKLTLTNNFLTFKDSYDFMACSFVVELLMIQKIQRVHRSFDFAIQLHTTSDLELTIQFLSIKSQAERFGQNLTRSLKRNVNEVSKINLFQMGLYSEYLLYKNHASKLKIEAPPTGGLGWVFKFPGNAQKMNDRLKMKKWFDFFREYGRNFALIRNIPFYKLVSFGLPNKLRGELWETCCGSLYLRYINCDEYNTILVDHDGMKSFAIEEIEKDLNRSLPEYPAYQNEEGINRLRRVLTAYSWKNPEIGYCQAMNIVAAALLIYMSEEQVFWCLHVLCENIIPGYYSQTMYGVLLDQKVFEGLVRKTLPILGDHFQRQDIQLSIVSLPWFLSFFLNTMPLVFAFRVVDMLFLHGPKTLFQVGLAILKVNGEALLRCEDDGECLAVFKEFFLSLDETEPSIFNQDRLRTKFDNLWEVAFREFAVIDDKVIAQFRARNKNEVFHGIEIFVKRAAVRNLPKTPNLSQDQLSNIYDRYYNVLIADSGSAIGRANLTMDFASFGKFMAQLVDWAQLDTDTGHNGFLRRLFDNWAKGEDTLNLETLVLGINRLIDRDIMNSLSNFIALYDNGSGKIDNETVLELAEDLIYITSPWRDGYLFDDMTNKAIETEIAKKIIERKRILQEQGISTDDDKIKLPQEVRFNDEKWRNKQSERYLASSSNFLKLAFQYAQEEPDPQASLIDLDDDTTEKLKHNKALNPATPTFITASTFRMIILADETYESFFHNDFWKSFHVNDKVSENPGVVNNLRGMFTDFLADGRRVANEVRKRMDDATKTVASSDQSSITTRNSRAQTLTSYNDEDEDDFGNFVSPLSDALNDIPIGAPKQPDPTNQYSAARSWASDFGAALYSLFFGVGGVSNCCGLCCLAARVAATKWAGDDGFEGRPPVESRLDLGACTGVARMLKRIPLWSAGDWRVGFSGCENLLVAGEARGCCETFKEDDDAMALSRVFSAVASDNVTSLLVAVVNESSGVALESRLSVDRPVYPLTRSSSGYSPDDPEMADLTGLISLIGFLVSELESLEIDPMDWAASSSCCWSAACRISCSFCRTRASNFCSASSRSASVNSVDVFSSGISLEWGISGCTTIVCNCGSGDFEGSTAFLSSSLSSSSIVGSTTMELFWVCID</sequence>
<name>A0A9P8PAL7_9ASCO</name>
<dbReference type="Pfam" id="PF00566">
    <property type="entry name" value="RabGAP-TBC"/>
    <property type="match status" value="1"/>
</dbReference>
<dbReference type="InterPro" id="IPR011992">
    <property type="entry name" value="EF-hand-dom_pair"/>
</dbReference>
<dbReference type="InterPro" id="IPR050302">
    <property type="entry name" value="Rab_GAP_TBC_domain"/>
</dbReference>
<dbReference type="GO" id="GO:0030427">
    <property type="term" value="C:site of polarized growth"/>
    <property type="evidence" value="ECO:0007669"/>
    <property type="project" value="UniProtKB-ARBA"/>
</dbReference>
<dbReference type="Gene3D" id="1.10.472.80">
    <property type="entry name" value="Ypt/Rab-GAP domain of gyp1p, domain 3"/>
    <property type="match status" value="1"/>
</dbReference>
<dbReference type="EMBL" id="JAEUBE010000158">
    <property type="protein sequence ID" value="KAH3668738.1"/>
    <property type="molecule type" value="Genomic_DNA"/>
</dbReference>
<dbReference type="GO" id="GO:0005096">
    <property type="term" value="F:GTPase activator activity"/>
    <property type="evidence" value="ECO:0007669"/>
    <property type="project" value="UniProtKB-KW"/>
</dbReference>
<reference evidence="3" key="2">
    <citation type="submission" date="2021-01" db="EMBL/GenBank/DDBJ databases">
        <authorList>
            <person name="Schikora-Tamarit M.A."/>
        </authorList>
    </citation>
    <scope>NUCLEOTIDE SEQUENCE</scope>
    <source>
        <strain evidence="3">CBS6075</strain>
    </source>
</reference>
<dbReference type="PANTHER" id="PTHR47219">
    <property type="entry name" value="RAB GTPASE-ACTIVATING PROTEIN 1-LIKE"/>
    <property type="match status" value="1"/>
</dbReference>